<name>A0A2U2BIT5_ALCFA</name>
<dbReference type="InterPro" id="IPR050833">
    <property type="entry name" value="Poly_Biosynth_Transport"/>
</dbReference>
<reference evidence="7 8" key="1">
    <citation type="submission" date="2018-05" db="EMBL/GenBank/DDBJ databases">
        <title>Genome Sequence of an Efficient Indole-Degrading Bacterium, Alcaligenes sp.YBY.</title>
        <authorList>
            <person name="Yang B."/>
        </authorList>
    </citation>
    <scope>NUCLEOTIDE SEQUENCE [LARGE SCALE GENOMIC DNA]</scope>
    <source>
        <strain evidence="7 8">YBY</strain>
    </source>
</reference>
<accession>A0A2U2BIT5</accession>
<dbReference type="InterPro" id="IPR002797">
    <property type="entry name" value="Polysacc_synth"/>
</dbReference>
<feature type="transmembrane region" description="Helical" evidence="6">
    <location>
        <begin position="292"/>
        <end position="319"/>
    </location>
</feature>
<evidence type="ECO:0000313" key="8">
    <source>
        <dbReference type="Proteomes" id="UP000245216"/>
    </source>
</evidence>
<dbReference type="GO" id="GO:0005886">
    <property type="term" value="C:plasma membrane"/>
    <property type="evidence" value="ECO:0007669"/>
    <property type="project" value="UniProtKB-SubCell"/>
</dbReference>
<dbReference type="RefSeq" id="WP_109089187.1">
    <property type="nucleotide sequence ID" value="NZ_QEXO01000003.1"/>
</dbReference>
<gene>
    <name evidence="7" type="ORF">DF183_12040</name>
</gene>
<reference evidence="7 8" key="2">
    <citation type="submission" date="2018-05" db="EMBL/GenBank/DDBJ databases">
        <authorList>
            <person name="Lanie J.A."/>
            <person name="Ng W.-L."/>
            <person name="Kazmierczak K.M."/>
            <person name="Andrzejewski T.M."/>
            <person name="Davidsen T.M."/>
            <person name="Wayne K.J."/>
            <person name="Tettelin H."/>
            <person name="Glass J.I."/>
            <person name="Rusch D."/>
            <person name="Podicherti R."/>
            <person name="Tsui H.-C.T."/>
            <person name="Winkler M.E."/>
        </authorList>
    </citation>
    <scope>NUCLEOTIDE SEQUENCE [LARGE SCALE GENOMIC DNA]</scope>
    <source>
        <strain evidence="7 8">YBY</strain>
    </source>
</reference>
<feature type="transmembrane region" description="Helical" evidence="6">
    <location>
        <begin position="331"/>
        <end position="351"/>
    </location>
</feature>
<protein>
    <submittedName>
        <fullName evidence="7">Flippase</fullName>
    </submittedName>
</protein>
<evidence type="ECO:0000313" key="7">
    <source>
        <dbReference type="EMBL" id="PWE13887.1"/>
    </source>
</evidence>
<evidence type="ECO:0000256" key="6">
    <source>
        <dbReference type="SAM" id="Phobius"/>
    </source>
</evidence>
<feature type="transmembrane region" description="Helical" evidence="6">
    <location>
        <begin position="261"/>
        <end position="280"/>
    </location>
</feature>
<evidence type="ECO:0000256" key="1">
    <source>
        <dbReference type="ARBA" id="ARBA00004651"/>
    </source>
</evidence>
<dbReference type="EMBL" id="QEXO01000003">
    <property type="protein sequence ID" value="PWE13887.1"/>
    <property type="molecule type" value="Genomic_DNA"/>
</dbReference>
<comment type="caution">
    <text evidence="7">The sequence shown here is derived from an EMBL/GenBank/DDBJ whole genome shotgun (WGS) entry which is preliminary data.</text>
</comment>
<proteinExistence type="predicted"/>
<dbReference type="Pfam" id="PF01943">
    <property type="entry name" value="Polysacc_synt"/>
    <property type="match status" value="1"/>
</dbReference>
<dbReference type="PANTHER" id="PTHR30250:SF26">
    <property type="entry name" value="PSMA PROTEIN"/>
    <property type="match status" value="1"/>
</dbReference>
<feature type="transmembrane region" description="Helical" evidence="6">
    <location>
        <begin position="120"/>
        <end position="141"/>
    </location>
</feature>
<dbReference type="PANTHER" id="PTHR30250">
    <property type="entry name" value="PST FAMILY PREDICTED COLANIC ACID TRANSPORTER"/>
    <property type="match status" value="1"/>
</dbReference>
<keyword evidence="5 6" id="KW-0472">Membrane</keyword>
<feature type="transmembrane region" description="Helical" evidence="6">
    <location>
        <begin position="218"/>
        <end position="238"/>
    </location>
</feature>
<keyword evidence="4 6" id="KW-1133">Transmembrane helix</keyword>
<feature type="transmembrane region" description="Helical" evidence="6">
    <location>
        <begin position="178"/>
        <end position="197"/>
    </location>
</feature>
<evidence type="ECO:0000256" key="2">
    <source>
        <dbReference type="ARBA" id="ARBA00022475"/>
    </source>
</evidence>
<feature type="transmembrane region" description="Helical" evidence="6">
    <location>
        <begin position="37"/>
        <end position="57"/>
    </location>
</feature>
<dbReference type="CDD" id="cd13128">
    <property type="entry name" value="MATE_Wzx_like"/>
    <property type="match status" value="1"/>
</dbReference>
<feature type="transmembrane region" description="Helical" evidence="6">
    <location>
        <begin position="386"/>
        <end position="406"/>
    </location>
</feature>
<feature type="transmembrane region" description="Helical" evidence="6">
    <location>
        <begin position="12"/>
        <end position="31"/>
    </location>
</feature>
<evidence type="ECO:0000256" key="4">
    <source>
        <dbReference type="ARBA" id="ARBA00022989"/>
    </source>
</evidence>
<keyword evidence="2" id="KW-1003">Cell membrane</keyword>
<evidence type="ECO:0000256" key="3">
    <source>
        <dbReference type="ARBA" id="ARBA00022692"/>
    </source>
</evidence>
<organism evidence="7 8">
    <name type="scientific">Alcaligenes faecalis</name>
    <dbReference type="NCBI Taxonomy" id="511"/>
    <lineage>
        <taxon>Bacteria</taxon>
        <taxon>Pseudomonadati</taxon>
        <taxon>Pseudomonadota</taxon>
        <taxon>Betaproteobacteria</taxon>
        <taxon>Burkholderiales</taxon>
        <taxon>Alcaligenaceae</taxon>
        <taxon>Alcaligenes</taxon>
    </lineage>
</organism>
<sequence length="411" mass="44886">MSLIKNSFWNLAGYVAPLIIAIPAMGVIARLLGVEQFGIFTLFFAVVGYASLFDLGISRAVIRSVAIEQSNLAGIHSILGTSTILVAASSLLALLLIAGFNTTLVQWLSISPEYQADSARAFSILAVTLPLVLLSSVWFSYLEGMSNFRLLNMLRTLSGIFLAVFPLIGVWIHADLSHAVWGLFFGRLLTALIAYIWSLPGSSRKYLLRWETATAFTLFRFGGWLTVSNLISPLMVYFDRFLLSTMNGAKVVAFYTGPAEAITRLLAIPGSVVRVIFPVLSARSGIGNETRLSYLLLCGVCGAISLTGIFLAKWILLLWLGQDFLGDAVPVLQILLVGFFFNAVAQIPYTVIQAAGHSRVTALLHLAEIMPYLGLLYLSINRWGVIGAALAWTIRVGVDCLALILLSRRYR</sequence>
<feature type="transmembrane region" description="Helical" evidence="6">
    <location>
        <begin position="363"/>
        <end position="380"/>
    </location>
</feature>
<evidence type="ECO:0000256" key="5">
    <source>
        <dbReference type="ARBA" id="ARBA00023136"/>
    </source>
</evidence>
<feature type="transmembrane region" description="Helical" evidence="6">
    <location>
        <begin position="153"/>
        <end position="172"/>
    </location>
</feature>
<dbReference type="Proteomes" id="UP000245216">
    <property type="component" value="Unassembled WGS sequence"/>
</dbReference>
<comment type="subcellular location">
    <subcellularLocation>
        <location evidence="1">Cell membrane</location>
        <topology evidence="1">Multi-pass membrane protein</topology>
    </subcellularLocation>
</comment>
<feature type="transmembrane region" description="Helical" evidence="6">
    <location>
        <begin position="78"/>
        <end position="100"/>
    </location>
</feature>
<keyword evidence="3 6" id="KW-0812">Transmembrane</keyword>
<dbReference type="AlphaFoldDB" id="A0A2U2BIT5"/>